<gene>
    <name evidence="2" type="primary">z857R</name>
    <name evidence="2" type="ORF">ATCV1_z857R</name>
</gene>
<dbReference type="RefSeq" id="YP_001427338.1">
    <property type="nucleotide sequence ID" value="NC_008724.1"/>
</dbReference>
<dbReference type="GeneID" id="5470448"/>
<proteinExistence type="predicted"/>
<reference evidence="2 3" key="1">
    <citation type="submission" date="2006-09" db="EMBL/GenBank/DDBJ databases">
        <title>Sequence and annotation of the 288-kb ATCV-1 virus that infects an endosymbiotic Chlorella strain of the heliozoon Acanthocystis turfacea.</title>
        <authorList>
            <person name="Fitzgerald L.A."/>
            <person name="Graves M.V."/>
            <person name="Li X."/>
            <person name="Pfitzner A.J.P."/>
            <person name="Hartigan J."/>
            <person name="Van Etten J.L."/>
        </authorList>
    </citation>
    <scope>NUCLEOTIDE SEQUENCE [LARGE SCALE GENOMIC DNA]</scope>
    <source>
        <strain evidence="2 3">ATCV-1</strain>
    </source>
</reference>
<keyword evidence="3" id="KW-1185">Reference proteome</keyword>
<feature type="compositionally biased region" description="Low complexity" evidence="1">
    <location>
        <begin position="54"/>
        <end position="66"/>
    </location>
</feature>
<evidence type="ECO:0000313" key="2">
    <source>
        <dbReference type="EMBL" id="ABT16991.1"/>
    </source>
</evidence>
<organism evidence="2 3">
    <name type="scientific">Chlorovirus heliozoae</name>
    <dbReference type="NCBI Taxonomy" id="322019"/>
    <lineage>
        <taxon>Viruses</taxon>
        <taxon>Varidnaviria</taxon>
        <taxon>Bamfordvirae</taxon>
        <taxon>Nucleocytoviricota</taxon>
        <taxon>Megaviricetes</taxon>
        <taxon>Algavirales</taxon>
        <taxon>Phycodnaviridae</taxon>
        <taxon>Chlorovirus</taxon>
    </lineage>
</organism>
<feature type="region of interest" description="Disordered" evidence="1">
    <location>
        <begin position="54"/>
        <end position="75"/>
    </location>
</feature>
<dbReference type="Proteomes" id="UP000202420">
    <property type="component" value="Segment"/>
</dbReference>
<dbReference type="KEGG" id="vg:5470448"/>
<accession>A7KAB7</accession>
<evidence type="ECO:0000256" key="1">
    <source>
        <dbReference type="SAM" id="MobiDB-lite"/>
    </source>
</evidence>
<protein>
    <submittedName>
        <fullName evidence="2">Uncharacterized protein z857R</fullName>
    </submittedName>
</protein>
<dbReference type="EMBL" id="EF101928">
    <property type="protein sequence ID" value="ABT16991.1"/>
    <property type="molecule type" value="Genomic_DNA"/>
</dbReference>
<sequence>MRTAHWISSRLLPLPSHSPRPKLMRNTVCRCLRAPGTLPVSVCCTTVNSRRSARTGTRSSLTLTRPSAKRSTACT</sequence>
<name>A7KAB7_9PHYC</name>
<evidence type="ECO:0000313" key="3">
    <source>
        <dbReference type="Proteomes" id="UP000202420"/>
    </source>
</evidence>